<evidence type="ECO:0000256" key="1">
    <source>
        <dbReference type="SAM" id="MobiDB-lite"/>
    </source>
</evidence>
<gene>
    <name evidence="2" type="ORF">ACA1_202750</name>
</gene>
<dbReference type="VEuPathDB" id="AmoebaDB:ACA1_202750"/>
<name>L8GTN8_ACACF</name>
<evidence type="ECO:0000313" key="2">
    <source>
        <dbReference type="EMBL" id="ELR16292.1"/>
    </source>
</evidence>
<dbReference type="AlphaFoldDB" id="L8GTN8"/>
<dbReference type="KEGG" id="acan:ACA1_202750"/>
<sequence>MEGEQLRHEGEGPARCNCAHPAGEHAHDSEDEGQGLPSMEITATEQANKYLLNSFKQSAVLEKFTGIGDDGAAGANDDEWDTPESEHDDEPADGAEVIRAEVESLSITNDSDAAQ</sequence>
<feature type="region of interest" description="Disordered" evidence="1">
    <location>
        <begin position="67"/>
        <end position="115"/>
    </location>
</feature>
<dbReference type="Proteomes" id="UP000011083">
    <property type="component" value="Unassembled WGS sequence"/>
</dbReference>
<feature type="region of interest" description="Disordered" evidence="1">
    <location>
        <begin position="1"/>
        <end position="42"/>
    </location>
</feature>
<organism evidence="2 3">
    <name type="scientific">Acanthamoeba castellanii (strain ATCC 30010 / Neff)</name>
    <dbReference type="NCBI Taxonomy" id="1257118"/>
    <lineage>
        <taxon>Eukaryota</taxon>
        <taxon>Amoebozoa</taxon>
        <taxon>Discosea</taxon>
        <taxon>Longamoebia</taxon>
        <taxon>Centramoebida</taxon>
        <taxon>Acanthamoebidae</taxon>
        <taxon>Acanthamoeba</taxon>
    </lineage>
</organism>
<reference evidence="2 3" key="1">
    <citation type="journal article" date="2013" name="Genome Biol.">
        <title>Genome of Acanthamoeba castellanii highlights extensive lateral gene transfer and early evolution of tyrosine kinase signaling.</title>
        <authorList>
            <person name="Clarke M."/>
            <person name="Lohan A.J."/>
            <person name="Liu B."/>
            <person name="Lagkouvardos I."/>
            <person name="Roy S."/>
            <person name="Zafar N."/>
            <person name="Bertelli C."/>
            <person name="Schilde C."/>
            <person name="Kianianmomeni A."/>
            <person name="Burglin T.R."/>
            <person name="Frech C."/>
            <person name="Turcotte B."/>
            <person name="Kopec K.O."/>
            <person name="Synnott J.M."/>
            <person name="Choo C."/>
            <person name="Paponov I."/>
            <person name="Finkler A."/>
            <person name="Soon Heng Tan C."/>
            <person name="Hutchins A.P."/>
            <person name="Weinmeier T."/>
            <person name="Rattei T."/>
            <person name="Chu J.S."/>
            <person name="Gimenez G."/>
            <person name="Irimia M."/>
            <person name="Rigden D.J."/>
            <person name="Fitzpatrick D.A."/>
            <person name="Lorenzo-Morales J."/>
            <person name="Bateman A."/>
            <person name="Chiu C.H."/>
            <person name="Tang P."/>
            <person name="Hegemann P."/>
            <person name="Fromm H."/>
            <person name="Raoult D."/>
            <person name="Greub G."/>
            <person name="Miranda-Saavedra D."/>
            <person name="Chen N."/>
            <person name="Nash P."/>
            <person name="Ginger M.L."/>
            <person name="Horn M."/>
            <person name="Schaap P."/>
            <person name="Caler L."/>
            <person name="Loftus B."/>
        </authorList>
    </citation>
    <scope>NUCLEOTIDE SEQUENCE [LARGE SCALE GENOMIC DNA]</scope>
    <source>
        <strain evidence="2 3">Neff</strain>
    </source>
</reference>
<protein>
    <submittedName>
        <fullName evidence="2">Uncharacterized protein</fullName>
    </submittedName>
</protein>
<dbReference type="RefSeq" id="XP_004338305.1">
    <property type="nucleotide sequence ID" value="XM_004338257.1"/>
</dbReference>
<feature type="compositionally biased region" description="Basic and acidic residues" evidence="1">
    <location>
        <begin position="1"/>
        <end position="12"/>
    </location>
</feature>
<dbReference type="GeneID" id="14917031"/>
<accession>L8GTN8</accession>
<keyword evidence="3" id="KW-1185">Reference proteome</keyword>
<proteinExistence type="predicted"/>
<evidence type="ECO:0000313" key="3">
    <source>
        <dbReference type="Proteomes" id="UP000011083"/>
    </source>
</evidence>
<feature type="compositionally biased region" description="Acidic residues" evidence="1">
    <location>
        <begin position="76"/>
        <end position="93"/>
    </location>
</feature>
<feature type="compositionally biased region" description="Polar residues" evidence="1">
    <location>
        <begin position="105"/>
        <end position="115"/>
    </location>
</feature>
<dbReference type="EMBL" id="KB008001">
    <property type="protein sequence ID" value="ELR16292.1"/>
    <property type="molecule type" value="Genomic_DNA"/>
</dbReference>